<feature type="transmembrane region" description="Helical" evidence="1">
    <location>
        <begin position="205"/>
        <end position="224"/>
    </location>
</feature>
<keyword evidence="1" id="KW-0812">Transmembrane</keyword>
<dbReference type="EnsemblBacteria" id="BAA80209">
    <property type="protein sequence ID" value="BAA80209"/>
    <property type="gene ID" value="APE_1220"/>
</dbReference>
<evidence type="ECO:0000313" key="3">
    <source>
        <dbReference type="Proteomes" id="UP000002518"/>
    </source>
</evidence>
<reference evidence="2 3" key="1">
    <citation type="journal article" date="1999" name="DNA Res.">
        <title>Complete genome sequence of an aerobic hyper-thermophilic crenarchaeon, Aeropyrum pernix K1.</title>
        <authorList>
            <person name="Kawarabayasi Y."/>
            <person name="Hino Y."/>
            <person name="Horikawa H."/>
            <person name="Yamazaki S."/>
            <person name="Haikawa Y."/>
            <person name="Jin-no K."/>
            <person name="Takahashi M."/>
            <person name="Sekine M."/>
            <person name="Baba S."/>
            <person name="Ankai A."/>
            <person name="Kosugi H."/>
            <person name="Hosoyama A."/>
            <person name="Fukui S."/>
            <person name="Nagai Y."/>
            <person name="Nishijima K."/>
            <person name="Nakazawa H."/>
            <person name="Takamiya M."/>
            <person name="Masuda S."/>
            <person name="Funahashi T."/>
            <person name="Tanaka T."/>
            <person name="Kudoh Y."/>
            <person name="Yamazaki J."/>
            <person name="Kushida N."/>
            <person name="Oguchi A."/>
            <person name="Aoki K."/>
            <person name="Kubota K."/>
            <person name="Nakamura Y."/>
            <person name="Nomura N."/>
            <person name="Sako Y."/>
            <person name="Kikuchi H."/>
        </authorList>
    </citation>
    <scope>NUCLEOTIDE SEQUENCE [LARGE SCALE GENOMIC DNA]</scope>
    <source>
        <strain evidence="3">ATCC 700893 / DSM 11879 / JCM 9820 / NBRC 100138 / K1</strain>
    </source>
</reference>
<feature type="transmembrane region" description="Helical" evidence="1">
    <location>
        <begin position="160"/>
        <end position="185"/>
    </location>
</feature>
<name>Q9YCN8_AERPE</name>
<dbReference type="STRING" id="272557.APE_1220"/>
<dbReference type="AlphaFoldDB" id="Q9YCN8"/>
<feature type="transmembrane region" description="Helical" evidence="1">
    <location>
        <begin position="114"/>
        <end position="140"/>
    </location>
</feature>
<sequence>MINYCSNIYYCWHRHIPRLITPRGTGGLVVGIYHLPEDFDRRPVAAYTAREALGYCFLGSLILVAFSFSATFLRNFLLRESPEPTLARGVYNPVAFIVAGVRERLYEAGSGPGGFLLLLMTVLLAVIMFFLLAALVYLSVVQSTLLGRVSSVLGWGLDGFMARLTGLGGAVFAFSTVAFVLYILALALPLPGLYTLYQRYPEYEIYFTAIATIYLATTALTLLWSLLHAPPTTARTAAAALLALVSLILTWLSLAHPEVTIGPTGPLGMAAGLAILYVEMERRIRERYGEEALEEARTVLDILEGGEREQE</sequence>
<dbReference type="PIR" id="C72594">
    <property type="entry name" value="C72594"/>
</dbReference>
<dbReference type="KEGG" id="ape:APE_1220"/>
<keyword evidence="3" id="KW-1185">Reference proteome</keyword>
<gene>
    <name evidence="2" type="ordered locus">APE_1220</name>
</gene>
<evidence type="ECO:0000256" key="1">
    <source>
        <dbReference type="SAM" id="Phobius"/>
    </source>
</evidence>
<feature type="transmembrane region" description="Helical" evidence="1">
    <location>
        <begin position="52"/>
        <end position="73"/>
    </location>
</feature>
<accession>Q9YCN8</accession>
<keyword evidence="1" id="KW-0472">Membrane</keyword>
<organism evidence="2 3">
    <name type="scientific">Aeropyrum pernix (strain ATCC 700893 / DSM 11879 / JCM 9820 / NBRC 100138 / K1)</name>
    <dbReference type="NCBI Taxonomy" id="272557"/>
    <lineage>
        <taxon>Archaea</taxon>
        <taxon>Thermoproteota</taxon>
        <taxon>Thermoprotei</taxon>
        <taxon>Desulfurococcales</taxon>
        <taxon>Desulfurococcaceae</taxon>
        <taxon>Aeropyrum</taxon>
    </lineage>
</organism>
<protein>
    <submittedName>
        <fullName evidence="2">Uncharacterized protein</fullName>
    </submittedName>
</protein>
<feature type="transmembrane region" description="Helical" evidence="1">
    <location>
        <begin position="236"/>
        <end position="254"/>
    </location>
</feature>
<dbReference type="EMBL" id="BA000002">
    <property type="protein sequence ID" value="BAA80209.1"/>
    <property type="molecule type" value="Genomic_DNA"/>
</dbReference>
<evidence type="ECO:0000313" key="2">
    <source>
        <dbReference type="EMBL" id="BAA80209.1"/>
    </source>
</evidence>
<dbReference type="Proteomes" id="UP000002518">
    <property type="component" value="Chromosome"/>
</dbReference>
<dbReference type="eggNOG" id="arCOG14741">
    <property type="taxonomic scope" value="Archaea"/>
</dbReference>
<proteinExistence type="predicted"/>
<keyword evidence="1" id="KW-1133">Transmembrane helix</keyword>
<feature type="transmembrane region" description="Helical" evidence="1">
    <location>
        <begin position="260"/>
        <end position="278"/>
    </location>
</feature>